<dbReference type="VEuPathDB" id="VectorBase:AARA014138"/>
<evidence type="ECO:0000313" key="1">
    <source>
        <dbReference type="EnsemblMetazoa" id="AARA014138-PA"/>
    </source>
</evidence>
<organism evidence="1 2">
    <name type="scientific">Anopheles arabiensis</name>
    <name type="common">Mosquito</name>
    <dbReference type="NCBI Taxonomy" id="7173"/>
    <lineage>
        <taxon>Eukaryota</taxon>
        <taxon>Metazoa</taxon>
        <taxon>Ecdysozoa</taxon>
        <taxon>Arthropoda</taxon>
        <taxon>Hexapoda</taxon>
        <taxon>Insecta</taxon>
        <taxon>Pterygota</taxon>
        <taxon>Neoptera</taxon>
        <taxon>Endopterygota</taxon>
        <taxon>Diptera</taxon>
        <taxon>Nematocera</taxon>
        <taxon>Culicoidea</taxon>
        <taxon>Culicidae</taxon>
        <taxon>Anophelinae</taxon>
        <taxon>Anopheles</taxon>
    </lineage>
</organism>
<dbReference type="Proteomes" id="UP000075840">
    <property type="component" value="Unassembled WGS sequence"/>
</dbReference>
<accession>A0A182IF68</accession>
<protein>
    <submittedName>
        <fullName evidence="1">Uncharacterized protein</fullName>
    </submittedName>
</protein>
<name>A0A182IF68_ANOAR</name>
<dbReference type="EnsemblMetazoa" id="AARA014138-RA">
    <property type="protein sequence ID" value="AARA014138-PA"/>
    <property type="gene ID" value="AARA014138"/>
</dbReference>
<sequence>THPRQASRIEYALGALSIRAATVLCGHPFFHSFAPTRAYGRSLCGLLARREANGTRLARAGEAERERERLILFSVPLRR</sequence>
<dbReference type="AlphaFoldDB" id="A0A182IF68"/>
<dbReference type="EMBL" id="APCN01002128">
    <property type="status" value="NOT_ANNOTATED_CDS"/>
    <property type="molecule type" value="Genomic_DNA"/>
</dbReference>
<proteinExistence type="predicted"/>
<evidence type="ECO:0000313" key="2">
    <source>
        <dbReference type="Proteomes" id="UP000075840"/>
    </source>
</evidence>
<reference evidence="1" key="1">
    <citation type="submission" date="2022-08" db="UniProtKB">
        <authorList>
            <consortium name="EnsemblMetazoa"/>
        </authorList>
    </citation>
    <scope>IDENTIFICATION</scope>
    <source>
        <strain evidence="1">Dongola</strain>
    </source>
</reference>
<keyword evidence="2" id="KW-1185">Reference proteome</keyword>